<accession>B5VX41</accession>
<evidence type="ECO:0000313" key="2">
    <source>
        <dbReference type="Proteomes" id="UP000004061"/>
    </source>
</evidence>
<dbReference type="Proteomes" id="UP000004061">
    <property type="component" value="Unassembled WGS sequence"/>
</dbReference>
<name>B5VX41_LIMMA</name>
<organism evidence="1 2">
    <name type="scientific">Limnospira maxima CS-328</name>
    <dbReference type="NCBI Taxonomy" id="513049"/>
    <lineage>
        <taxon>Bacteria</taxon>
        <taxon>Bacillati</taxon>
        <taxon>Cyanobacteriota</taxon>
        <taxon>Cyanophyceae</taxon>
        <taxon>Oscillatoriophycideae</taxon>
        <taxon>Oscillatoriales</taxon>
        <taxon>Sirenicapillariaceae</taxon>
        <taxon>Limnospira</taxon>
    </lineage>
</organism>
<comment type="caution">
    <text evidence="1">The sequence shown here is derived from an EMBL/GenBank/DDBJ whole genome shotgun (WGS) entry which is preliminary data.</text>
</comment>
<keyword evidence="2" id="KW-1185">Reference proteome</keyword>
<dbReference type="AlphaFoldDB" id="B5VX41"/>
<reference evidence="1 2" key="1">
    <citation type="journal article" date="2011" name="Appl. Environ. Microbiol.">
        <title>Contribution of a Sodium Ion Gradient to Energy Conservation during Fermentation in the Cyanobacterium Arthrospira (Spirulina) maxima CS-328.</title>
        <authorList>
            <person name="Carrieri D."/>
            <person name="Ananyev G."/>
            <person name="Lenz O."/>
            <person name="Bryant D.A."/>
            <person name="Dismukes G.C."/>
        </authorList>
    </citation>
    <scope>NUCLEOTIDE SEQUENCE [LARGE SCALE GENOMIC DNA]</scope>
    <source>
        <strain evidence="1 2">CS-328</strain>
    </source>
</reference>
<evidence type="ECO:0000313" key="1">
    <source>
        <dbReference type="EMBL" id="EDZ96046.1"/>
    </source>
</evidence>
<proteinExistence type="predicted"/>
<gene>
    <name evidence="1" type="ORF">AmaxDRAFT_1083</name>
</gene>
<sequence>MELYRWCLVENNLPFLTLKLAGNSRLVGFPLCRHWGNNHRGNIKVVSLANSLFSAIAISNYFNLPQGDSLTIILLCDISGLLVRNLELTVLRRRARALSRCAQSISGSLAIHGRSFLGCHCPSLPRRFHSPPERHKRRFHPQKVLVPRPVGGRL</sequence>
<dbReference type="EMBL" id="ABYK01000006">
    <property type="protein sequence ID" value="EDZ96046.1"/>
    <property type="molecule type" value="Genomic_DNA"/>
</dbReference>
<protein>
    <submittedName>
        <fullName evidence="1">Uncharacterized protein</fullName>
    </submittedName>
</protein>